<evidence type="ECO:0000256" key="3">
    <source>
        <dbReference type="ARBA" id="ARBA00022691"/>
    </source>
</evidence>
<organism evidence="9 10">
    <name type="scientific">Pseudomonas amygdali pv. tabaci</name>
    <name type="common">Pseudomonas syringae pv. tabaci</name>
    <dbReference type="NCBI Taxonomy" id="322"/>
    <lineage>
        <taxon>Bacteria</taxon>
        <taxon>Pseudomonadati</taxon>
        <taxon>Pseudomonadota</taxon>
        <taxon>Gammaproteobacteria</taxon>
        <taxon>Pseudomonadales</taxon>
        <taxon>Pseudomonadaceae</taxon>
        <taxon>Pseudomonas</taxon>
        <taxon>Pseudomonas amygdali</taxon>
    </lineage>
</organism>
<dbReference type="PROSITE" id="PS00094">
    <property type="entry name" value="C5_MTASE_1"/>
    <property type="match status" value="1"/>
</dbReference>
<accession>A0A3M6GMX0</accession>
<dbReference type="PRINTS" id="PR00105">
    <property type="entry name" value="C5METTRFRASE"/>
</dbReference>
<feature type="active site" evidence="6">
    <location>
        <position position="84"/>
    </location>
</feature>
<dbReference type="Gene3D" id="3.40.50.150">
    <property type="entry name" value="Vaccinia Virus protein VP39"/>
    <property type="match status" value="1"/>
</dbReference>
<keyword evidence="2 6" id="KW-0808">Transferase</keyword>
<dbReference type="PANTHER" id="PTHR10629">
    <property type="entry name" value="CYTOSINE-SPECIFIC METHYLTRANSFERASE"/>
    <property type="match status" value="1"/>
</dbReference>
<evidence type="ECO:0000256" key="1">
    <source>
        <dbReference type="ARBA" id="ARBA00022603"/>
    </source>
</evidence>
<evidence type="ECO:0000256" key="2">
    <source>
        <dbReference type="ARBA" id="ARBA00022679"/>
    </source>
</evidence>
<keyword evidence="1 6" id="KW-0489">Methyltransferase</keyword>
<dbReference type="PANTHER" id="PTHR10629:SF52">
    <property type="entry name" value="DNA (CYTOSINE-5)-METHYLTRANSFERASE 1"/>
    <property type="match status" value="1"/>
</dbReference>
<dbReference type="GO" id="GO:0009307">
    <property type="term" value="P:DNA restriction-modification system"/>
    <property type="evidence" value="ECO:0007669"/>
    <property type="project" value="UniProtKB-KW"/>
</dbReference>
<dbReference type="Pfam" id="PF00145">
    <property type="entry name" value="DNA_methylase"/>
    <property type="match status" value="1"/>
</dbReference>
<dbReference type="GO" id="GO:0003886">
    <property type="term" value="F:DNA (cytosine-5-)-methyltransferase activity"/>
    <property type="evidence" value="ECO:0007669"/>
    <property type="project" value="UniProtKB-EC"/>
</dbReference>
<dbReference type="SUPFAM" id="SSF53335">
    <property type="entry name" value="S-adenosyl-L-methionine-dependent methyltransferases"/>
    <property type="match status" value="1"/>
</dbReference>
<evidence type="ECO:0000256" key="7">
    <source>
        <dbReference type="RuleBase" id="RU000416"/>
    </source>
</evidence>
<dbReference type="Gene3D" id="3.90.120.10">
    <property type="entry name" value="DNA Methylase, subunit A, domain 2"/>
    <property type="match status" value="1"/>
</dbReference>
<dbReference type="GO" id="GO:0032259">
    <property type="term" value="P:methylation"/>
    <property type="evidence" value="ECO:0007669"/>
    <property type="project" value="UniProtKB-KW"/>
</dbReference>
<dbReference type="GO" id="GO:0044027">
    <property type="term" value="P:negative regulation of gene expression via chromosomal CpG island methylation"/>
    <property type="evidence" value="ECO:0007669"/>
    <property type="project" value="TreeGrafter"/>
</dbReference>
<proteinExistence type="inferred from homology"/>
<evidence type="ECO:0000313" key="9">
    <source>
        <dbReference type="EMBL" id="RMV94098.1"/>
    </source>
</evidence>
<comment type="similarity">
    <text evidence="6 7">Belongs to the class I-like SAM-binding methyltransferase superfamily. C5-methyltransferase family.</text>
</comment>
<evidence type="ECO:0000256" key="4">
    <source>
        <dbReference type="ARBA" id="ARBA00022747"/>
    </source>
</evidence>
<sequence>MAKRSQKPIALDLFCGSGAVSLGLKQAGFEVVGAVDFDADACRTYRANHPETRLLDMDIRQVNPEDFADLIPGKLDLLVVCAPCQPFSSQNRHKNKEDARNNLVEESQKFVRRFSPSLVFLENVPGLVSTDIFDGFTTWLREEMGYDVAEPMRIDASELGVPQRRTRMILVAAKGVCLLTATNIARTSKKTVGQVIRDLPIPPIGRESVGDDPLHYARRHSELNIERMRHIPVDGGGRESLPPHLQLACHKNTIKKGSFSDTYGRMAWDSIAPTLTTGCTDITRGRYAHPEQNRAITLREAARIQSFPDNYIFHGNAGQVATQIGNAVPPEMMRAIGLSLQAALKVQAVDEAIFSA</sequence>
<dbReference type="Proteomes" id="UP000271531">
    <property type="component" value="Unassembled WGS sequence"/>
</dbReference>
<protein>
    <recommendedName>
        <fullName evidence="8">Cytosine-specific methyltransferase</fullName>
        <ecNumber evidence="8">2.1.1.37</ecNumber>
    </recommendedName>
</protein>
<dbReference type="EC" id="2.1.1.37" evidence="8"/>
<dbReference type="PROSITE" id="PS51679">
    <property type="entry name" value="SAM_MT_C5"/>
    <property type="match status" value="1"/>
</dbReference>
<keyword evidence="3 6" id="KW-0949">S-adenosyl-L-methionine</keyword>
<gene>
    <name evidence="9" type="ORF">ALP03_200256</name>
</gene>
<evidence type="ECO:0000256" key="5">
    <source>
        <dbReference type="ARBA" id="ARBA00047422"/>
    </source>
</evidence>
<evidence type="ECO:0000313" key="10">
    <source>
        <dbReference type="Proteomes" id="UP000271531"/>
    </source>
</evidence>
<evidence type="ECO:0000256" key="6">
    <source>
        <dbReference type="PROSITE-ProRule" id="PRU01016"/>
    </source>
</evidence>
<dbReference type="NCBIfam" id="TIGR00675">
    <property type="entry name" value="dcm"/>
    <property type="match status" value="1"/>
</dbReference>
<dbReference type="InterPro" id="IPR050390">
    <property type="entry name" value="C5-Methyltransferase"/>
</dbReference>
<evidence type="ECO:0000256" key="8">
    <source>
        <dbReference type="RuleBase" id="RU000417"/>
    </source>
</evidence>
<dbReference type="InterPro" id="IPR001525">
    <property type="entry name" value="C5_MeTfrase"/>
</dbReference>
<dbReference type="InterPro" id="IPR029063">
    <property type="entry name" value="SAM-dependent_MTases_sf"/>
</dbReference>
<dbReference type="GO" id="GO:0003677">
    <property type="term" value="F:DNA binding"/>
    <property type="evidence" value="ECO:0007669"/>
    <property type="project" value="TreeGrafter"/>
</dbReference>
<keyword evidence="4" id="KW-0680">Restriction system</keyword>
<dbReference type="InterPro" id="IPR018117">
    <property type="entry name" value="C5_DNA_meth_AS"/>
</dbReference>
<dbReference type="PROSITE" id="PS00095">
    <property type="entry name" value="C5_MTASE_2"/>
    <property type="match status" value="1"/>
</dbReference>
<dbReference type="EMBL" id="RBVA01000669">
    <property type="protein sequence ID" value="RMV94098.1"/>
    <property type="molecule type" value="Genomic_DNA"/>
</dbReference>
<dbReference type="AlphaFoldDB" id="A0A3M6GMX0"/>
<dbReference type="InterPro" id="IPR031303">
    <property type="entry name" value="C5_meth_CS"/>
</dbReference>
<comment type="catalytic activity">
    <reaction evidence="5 8">
        <text>a 2'-deoxycytidine in DNA + S-adenosyl-L-methionine = a 5-methyl-2'-deoxycytidine in DNA + S-adenosyl-L-homocysteine + H(+)</text>
        <dbReference type="Rhea" id="RHEA:13681"/>
        <dbReference type="Rhea" id="RHEA-COMP:11369"/>
        <dbReference type="Rhea" id="RHEA-COMP:11370"/>
        <dbReference type="ChEBI" id="CHEBI:15378"/>
        <dbReference type="ChEBI" id="CHEBI:57856"/>
        <dbReference type="ChEBI" id="CHEBI:59789"/>
        <dbReference type="ChEBI" id="CHEBI:85452"/>
        <dbReference type="ChEBI" id="CHEBI:85454"/>
        <dbReference type="EC" id="2.1.1.37"/>
    </reaction>
</comment>
<dbReference type="RefSeq" id="WP_117140745.1">
    <property type="nucleotide sequence ID" value="NZ_QPCR01000001.1"/>
</dbReference>
<comment type="caution">
    <text evidence="9">The sequence shown here is derived from an EMBL/GenBank/DDBJ whole genome shotgun (WGS) entry which is preliminary data.</text>
</comment>
<reference evidence="9 10" key="1">
    <citation type="submission" date="2018-08" db="EMBL/GenBank/DDBJ databases">
        <title>Recombination of ecologically and evolutionarily significant loci maintains genetic cohesion in the Pseudomonas syringae species complex.</title>
        <authorList>
            <person name="Dillon M."/>
            <person name="Thakur S."/>
            <person name="Almeida R.N.D."/>
            <person name="Weir B.S."/>
            <person name="Guttman D.S."/>
        </authorList>
    </citation>
    <scope>NUCLEOTIDE SEQUENCE [LARGE SCALE GENOMIC DNA]</scope>
    <source>
        <strain evidence="9 10">ICMP 4525</strain>
    </source>
</reference>
<name>A0A3M6GMX0_PSEAJ</name>